<dbReference type="AlphaFoldDB" id="A0A809QX79"/>
<sequence length="65" mass="7047">MTDPSAMPEDKSTISCDFCLKEVPLSAAFTPEGADYVGHFCGIDCYEKFVAAMKRLDDAEPGRPA</sequence>
<accession>A0A809QX79</accession>
<evidence type="ECO:0000313" key="1">
    <source>
        <dbReference type="EMBL" id="BBO20030.1"/>
    </source>
</evidence>
<dbReference type="KEGG" id="ddz:DSYM_07290"/>
<protein>
    <recommendedName>
        <fullName evidence="3">DUF3330 domain-containing protein</fullName>
    </recommendedName>
</protein>
<dbReference type="EMBL" id="AP021857">
    <property type="protein sequence ID" value="BBO20030.1"/>
    <property type="molecule type" value="Genomic_DNA"/>
</dbReference>
<gene>
    <name evidence="1" type="ORF">DSYM_07290</name>
</gene>
<organism evidence="1 2">
    <name type="scientific">Candidatus Desulfobacillus denitrificans</name>
    <dbReference type="NCBI Taxonomy" id="2608985"/>
    <lineage>
        <taxon>Bacteria</taxon>
        <taxon>Pseudomonadati</taxon>
        <taxon>Pseudomonadota</taxon>
        <taxon>Betaproteobacteria</taxon>
        <taxon>Candidatus Desulfobacillus</taxon>
    </lineage>
</organism>
<name>A0A809QX79_9PROT</name>
<evidence type="ECO:0000313" key="2">
    <source>
        <dbReference type="Proteomes" id="UP000662914"/>
    </source>
</evidence>
<dbReference type="Pfam" id="PF11809">
    <property type="entry name" value="DUF3330"/>
    <property type="match status" value="1"/>
</dbReference>
<evidence type="ECO:0008006" key="3">
    <source>
        <dbReference type="Google" id="ProtNLM"/>
    </source>
</evidence>
<reference evidence="1" key="1">
    <citation type="journal article" name="DNA Res.">
        <title>The physiological potential of anammox bacteria as revealed by their core genome structure.</title>
        <authorList>
            <person name="Okubo T."/>
            <person name="Toyoda A."/>
            <person name="Fukuhara K."/>
            <person name="Uchiyama I."/>
            <person name="Harigaya Y."/>
            <person name="Kuroiwa M."/>
            <person name="Suzuki T."/>
            <person name="Murakami Y."/>
            <person name="Suwa Y."/>
            <person name="Takami H."/>
        </authorList>
    </citation>
    <scope>NUCLEOTIDE SEQUENCE</scope>
    <source>
        <strain evidence="1">317325-3</strain>
    </source>
</reference>
<proteinExistence type="predicted"/>
<dbReference type="Proteomes" id="UP000662914">
    <property type="component" value="Chromosome"/>
</dbReference>
<dbReference type="InterPro" id="IPR021767">
    <property type="entry name" value="TnpM"/>
</dbReference>